<gene>
    <name evidence="2" type="ORF">SAMN05421837_11673</name>
</gene>
<accession>A0A1H5RHP9</accession>
<dbReference type="STRING" id="218821.SAMN05421837_11673"/>
<dbReference type="RefSeq" id="WP_086679346.1">
    <property type="nucleotide sequence ID" value="NZ_FNUJ01000016.1"/>
</dbReference>
<keyword evidence="3" id="KW-1185">Reference proteome</keyword>
<sequence length="101" mass="11063">MRKFIASLLPVVCLTSALLGLSSAGLVAAAEPAHSSATATPLRNGWTTYYENYFYTFDSCHARGLRVTGNYSGNGEIPGTTNFFCYVELGDQKFSMDLYWS</sequence>
<keyword evidence="1" id="KW-0732">Signal</keyword>
<dbReference type="AlphaFoldDB" id="A0A1H5RHP9"/>
<reference evidence="3" key="1">
    <citation type="submission" date="2016-10" db="EMBL/GenBank/DDBJ databases">
        <authorList>
            <person name="Varghese N."/>
            <person name="Submissions S."/>
        </authorList>
    </citation>
    <scope>NUCLEOTIDE SEQUENCE [LARGE SCALE GENOMIC DNA]</scope>
    <source>
        <strain evidence="3">DSM 44654</strain>
    </source>
</reference>
<name>A0A1H5RHP9_9PSEU</name>
<proteinExistence type="predicted"/>
<evidence type="ECO:0000313" key="3">
    <source>
        <dbReference type="Proteomes" id="UP000198878"/>
    </source>
</evidence>
<dbReference type="EMBL" id="FNUJ01000016">
    <property type="protein sequence ID" value="SEF37895.1"/>
    <property type="molecule type" value="Genomic_DNA"/>
</dbReference>
<feature type="chain" id="PRO_5011737223" description="Secreted protein" evidence="1">
    <location>
        <begin position="30"/>
        <end position="101"/>
    </location>
</feature>
<dbReference type="OrthoDB" id="9976517at2"/>
<feature type="signal peptide" evidence="1">
    <location>
        <begin position="1"/>
        <end position="29"/>
    </location>
</feature>
<protein>
    <recommendedName>
        <fullName evidence="4">Secreted protein</fullName>
    </recommendedName>
</protein>
<dbReference type="Proteomes" id="UP000198878">
    <property type="component" value="Unassembled WGS sequence"/>
</dbReference>
<evidence type="ECO:0000313" key="2">
    <source>
        <dbReference type="EMBL" id="SEF37895.1"/>
    </source>
</evidence>
<evidence type="ECO:0000256" key="1">
    <source>
        <dbReference type="SAM" id="SignalP"/>
    </source>
</evidence>
<evidence type="ECO:0008006" key="4">
    <source>
        <dbReference type="Google" id="ProtNLM"/>
    </source>
</evidence>
<organism evidence="2 3">
    <name type="scientific">Amycolatopsis pretoriensis</name>
    <dbReference type="NCBI Taxonomy" id="218821"/>
    <lineage>
        <taxon>Bacteria</taxon>
        <taxon>Bacillati</taxon>
        <taxon>Actinomycetota</taxon>
        <taxon>Actinomycetes</taxon>
        <taxon>Pseudonocardiales</taxon>
        <taxon>Pseudonocardiaceae</taxon>
        <taxon>Amycolatopsis</taxon>
    </lineage>
</organism>